<feature type="domain" description="SGNH hydrolase-type esterase" evidence="1">
    <location>
        <begin position="25"/>
        <end position="181"/>
    </location>
</feature>
<organism evidence="2">
    <name type="scientific">viral metagenome</name>
    <dbReference type="NCBI Taxonomy" id="1070528"/>
    <lineage>
        <taxon>unclassified sequences</taxon>
        <taxon>metagenomes</taxon>
        <taxon>organismal metagenomes</taxon>
    </lineage>
</organism>
<sequence length="199" mass="22191">MFWSGLPFFGGQPSPLSKWLETWEGHSIENHALVGASLEDGWVKSIRSQYLDLNKHVPSNITTLIMDGGGNDVISHRRDCEAWNDACRQMIQHSMSIASSILQDAYQDGVERVVYLGFYYLKGLEKAADYADPMMASICETATIDCVFVDPRYNATTGKGLQTPQMLGSDGIHPNDAGYKILAEMIWQAWQNSTIPPTR</sequence>
<dbReference type="InterPro" id="IPR036514">
    <property type="entry name" value="SGNH_hydro_sf"/>
</dbReference>
<evidence type="ECO:0000313" key="2">
    <source>
        <dbReference type="EMBL" id="QHU11862.1"/>
    </source>
</evidence>
<accession>A0A6C0K1E2</accession>
<dbReference type="CDD" id="cd00229">
    <property type="entry name" value="SGNH_hydrolase"/>
    <property type="match status" value="1"/>
</dbReference>
<dbReference type="EMBL" id="MN740791">
    <property type="protein sequence ID" value="QHU11862.1"/>
    <property type="molecule type" value="Genomic_DNA"/>
</dbReference>
<proteinExistence type="predicted"/>
<dbReference type="InterPro" id="IPR013830">
    <property type="entry name" value="SGNH_hydro"/>
</dbReference>
<reference evidence="2" key="1">
    <citation type="journal article" date="2020" name="Nature">
        <title>Giant virus diversity and host interactions through global metagenomics.</title>
        <authorList>
            <person name="Schulz F."/>
            <person name="Roux S."/>
            <person name="Paez-Espino D."/>
            <person name="Jungbluth S."/>
            <person name="Walsh D.A."/>
            <person name="Denef V.J."/>
            <person name="McMahon K.D."/>
            <person name="Konstantinidis K.T."/>
            <person name="Eloe-Fadrosh E.A."/>
            <person name="Kyrpides N.C."/>
            <person name="Woyke T."/>
        </authorList>
    </citation>
    <scope>NUCLEOTIDE SEQUENCE</scope>
    <source>
        <strain evidence="2">GVMAG-S-1101169-75</strain>
    </source>
</reference>
<dbReference type="Gene3D" id="3.40.50.1110">
    <property type="entry name" value="SGNH hydrolase"/>
    <property type="match status" value="1"/>
</dbReference>
<name>A0A6C0K1E2_9ZZZZ</name>
<dbReference type="AlphaFoldDB" id="A0A6C0K1E2"/>
<dbReference type="SUPFAM" id="SSF52266">
    <property type="entry name" value="SGNH hydrolase"/>
    <property type="match status" value="1"/>
</dbReference>
<protein>
    <recommendedName>
        <fullName evidence="1">SGNH hydrolase-type esterase domain-containing protein</fullName>
    </recommendedName>
</protein>
<evidence type="ECO:0000259" key="1">
    <source>
        <dbReference type="Pfam" id="PF13472"/>
    </source>
</evidence>
<dbReference type="Pfam" id="PF13472">
    <property type="entry name" value="Lipase_GDSL_2"/>
    <property type="match status" value="1"/>
</dbReference>